<accession>A0AA91PW54</accession>
<dbReference type="EMBL" id="LYUB02000020">
    <property type="protein sequence ID" value="OVF06584.1"/>
    <property type="molecule type" value="Genomic_DNA"/>
</dbReference>
<evidence type="ECO:0000256" key="5">
    <source>
        <dbReference type="ARBA" id="ARBA00023136"/>
    </source>
</evidence>
<evidence type="ECO:0000256" key="8">
    <source>
        <dbReference type="ARBA" id="ARBA00062349"/>
    </source>
</evidence>
<evidence type="ECO:0000256" key="1">
    <source>
        <dbReference type="ARBA" id="ARBA00004273"/>
    </source>
</evidence>
<sequence length="142" mass="16269">MVLPIVIGVGITAAALTTKALLRTVARYRQLTPQMFATLNRIRLEDPSSTYLAQDVNPSSHIRYLKATFDAKGFERNMTEREALLIMGINADDIASLTKDTLRKRYRKLMVMNHPDRHGSVYLSQKINQAKEVLEKSYLFRR</sequence>
<gene>
    <name evidence="10" type="ORF">A9F13_20g00836</name>
</gene>
<keyword evidence="2" id="KW-0999">Mitochondrion inner membrane</keyword>
<evidence type="ECO:0000256" key="2">
    <source>
        <dbReference type="ARBA" id="ARBA00022792"/>
    </source>
</evidence>
<reference evidence="10 11" key="1">
    <citation type="submission" date="2017-04" db="EMBL/GenBank/DDBJ databases">
        <title>Draft genome of the yeast Clavispora lusitaniae type strain CBS 6936.</title>
        <authorList>
            <person name="Durrens P."/>
            <person name="Klopp C."/>
            <person name="Biteau N."/>
            <person name="Fitton-Ouhabi V."/>
            <person name="Dementhon K."/>
            <person name="Accoceberry I."/>
            <person name="Sherman D.J."/>
            <person name="Noel T."/>
        </authorList>
    </citation>
    <scope>NUCLEOTIDE SEQUENCE [LARGE SCALE GENOMIC DNA]</scope>
    <source>
        <strain evidence="10 11">CBS 6936</strain>
    </source>
</reference>
<dbReference type="PROSITE" id="PS50076">
    <property type="entry name" value="DNAJ_2"/>
    <property type="match status" value="1"/>
</dbReference>
<evidence type="ECO:0000313" key="11">
    <source>
        <dbReference type="Proteomes" id="UP000195602"/>
    </source>
</evidence>
<dbReference type="GO" id="GO:0001671">
    <property type="term" value="F:ATPase activator activity"/>
    <property type="evidence" value="ECO:0007669"/>
    <property type="project" value="EnsemblFungi"/>
</dbReference>
<evidence type="ECO:0000256" key="3">
    <source>
        <dbReference type="ARBA" id="ARBA00023010"/>
    </source>
</evidence>
<dbReference type="CDD" id="cd06257">
    <property type="entry name" value="DnaJ"/>
    <property type="match status" value="1"/>
</dbReference>
<name>A0AA91PW54_CLALS</name>
<comment type="function">
    <text evidence="7">Essential component of the PAM complex, a complex required for the translocation of transit peptide-containing proteins from the inner membrane into the mitochondrial matrix in an ATP-dependent manner. In the complex, it is required to stimulate activity of mtHSP70 (SSC1).</text>
</comment>
<evidence type="ECO:0000313" key="10">
    <source>
        <dbReference type="EMBL" id="OVF06584.1"/>
    </source>
</evidence>
<evidence type="ECO:0000256" key="6">
    <source>
        <dbReference type="ARBA" id="ARBA00023186"/>
    </source>
</evidence>
<dbReference type="SUPFAM" id="SSF46565">
    <property type="entry name" value="Chaperone J-domain"/>
    <property type="match status" value="1"/>
</dbReference>
<evidence type="ECO:0000259" key="9">
    <source>
        <dbReference type="PROSITE" id="PS50076"/>
    </source>
</evidence>
<evidence type="ECO:0000256" key="4">
    <source>
        <dbReference type="ARBA" id="ARBA00023128"/>
    </source>
</evidence>
<dbReference type="PANTHER" id="PTHR12763">
    <property type="match status" value="1"/>
</dbReference>
<dbReference type="InterPro" id="IPR001623">
    <property type="entry name" value="DnaJ_domain"/>
</dbReference>
<dbReference type="Gene3D" id="1.10.287.110">
    <property type="entry name" value="DnaJ domain"/>
    <property type="match status" value="1"/>
</dbReference>
<dbReference type="GO" id="GO:0001405">
    <property type="term" value="C:PAM complex, Tim23 associated import motor"/>
    <property type="evidence" value="ECO:0007669"/>
    <property type="project" value="EnsemblFungi"/>
</dbReference>
<dbReference type="SMART" id="SM00271">
    <property type="entry name" value="DnaJ"/>
    <property type="match status" value="1"/>
</dbReference>
<dbReference type="GO" id="GO:0030150">
    <property type="term" value="P:protein import into mitochondrial matrix"/>
    <property type="evidence" value="ECO:0007669"/>
    <property type="project" value="EnsemblFungi"/>
</dbReference>
<comment type="subcellular location">
    <subcellularLocation>
        <location evidence="1">Mitochondrion inner membrane</location>
    </subcellularLocation>
</comment>
<protein>
    <submittedName>
        <fullName evidence="10">Mitochondrial DnaJ</fullName>
    </submittedName>
</protein>
<dbReference type="PANTHER" id="PTHR12763:SF29">
    <property type="entry name" value="MITOCHONDRIAL DNAJ HOMOLOG 2"/>
    <property type="match status" value="1"/>
</dbReference>
<dbReference type="KEGG" id="clus:A9F13_20g00836"/>
<keyword evidence="3" id="KW-0813">Transport</keyword>
<keyword evidence="5" id="KW-0472">Membrane</keyword>
<evidence type="ECO:0000256" key="7">
    <source>
        <dbReference type="ARBA" id="ARBA00037395"/>
    </source>
</evidence>
<keyword evidence="3" id="KW-0811">Translocation</keyword>
<dbReference type="Proteomes" id="UP000195602">
    <property type="component" value="Unassembled WGS sequence"/>
</dbReference>
<dbReference type="InterPro" id="IPR036869">
    <property type="entry name" value="J_dom_sf"/>
</dbReference>
<comment type="caution">
    <text evidence="10">The sequence shown here is derived from an EMBL/GenBank/DDBJ whole genome shotgun (WGS) entry which is preliminary data.</text>
</comment>
<dbReference type="AlphaFoldDB" id="A0AA91PW54"/>
<proteinExistence type="predicted"/>
<keyword evidence="6" id="KW-0143">Chaperone</keyword>
<comment type="subunit">
    <text evidence="8">Heterodimer with PAM16. Component of the PAM complex, at least composed of mtHsp70, MGE1, TIM44, PAM16, PAM17 and PAM18.</text>
</comment>
<dbReference type="OMA" id="KLMVMNH"/>
<keyword evidence="3" id="KW-0653">Protein transport</keyword>
<keyword evidence="4" id="KW-0496">Mitochondrion</keyword>
<dbReference type="FunFam" id="1.10.287.110:FF:000001">
    <property type="entry name" value="Import inner membrane translocase subunit tim14"/>
    <property type="match status" value="1"/>
</dbReference>
<feature type="domain" description="J" evidence="9">
    <location>
        <begin position="82"/>
        <end position="142"/>
    </location>
</feature>
<organism evidence="10 11">
    <name type="scientific">Clavispora lusitaniae</name>
    <name type="common">Candida lusitaniae</name>
    <dbReference type="NCBI Taxonomy" id="36911"/>
    <lineage>
        <taxon>Eukaryota</taxon>
        <taxon>Fungi</taxon>
        <taxon>Dikarya</taxon>
        <taxon>Ascomycota</taxon>
        <taxon>Saccharomycotina</taxon>
        <taxon>Pichiomycetes</taxon>
        <taxon>Metschnikowiaceae</taxon>
        <taxon>Clavispora</taxon>
    </lineage>
</organism>